<proteinExistence type="predicted"/>
<dbReference type="AlphaFoldDB" id="A0A382XDS6"/>
<protein>
    <submittedName>
        <fullName evidence="1">Uncharacterized protein</fullName>
    </submittedName>
</protein>
<dbReference type="EMBL" id="UINC01166978">
    <property type="protein sequence ID" value="SVD69222.1"/>
    <property type="molecule type" value="Genomic_DNA"/>
</dbReference>
<feature type="non-terminal residue" evidence="1">
    <location>
        <position position="237"/>
    </location>
</feature>
<sequence length="237" mass="25707">MKNNLIFLSITLFLSFNAFSESEASDKLLRCLKEQNSSLNSENDDKAIIAALSCVTSFVKTVEKKTELKRAEILKSSTHRYFQDNGSIFFQSLAYPGLTNLNYNSVLFQSNISSSSLTLYPDIDYQLPSLLGSEDDGADNVYYGSGIFGAGNASGHTDNTALGFQSLYDLTSGDRNTAIGFKSLNNQTSGNNNTAIGEQSLFNNTSAHSNTATGARSLFSNETGHSNTASGYYSLYD</sequence>
<reference evidence="1" key="1">
    <citation type="submission" date="2018-05" db="EMBL/GenBank/DDBJ databases">
        <authorList>
            <person name="Lanie J.A."/>
            <person name="Ng W.-L."/>
            <person name="Kazmierczak K.M."/>
            <person name="Andrzejewski T.M."/>
            <person name="Davidsen T.M."/>
            <person name="Wayne K.J."/>
            <person name="Tettelin H."/>
            <person name="Glass J.I."/>
            <person name="Rusch D."/>
            <person name="Podicherti R."/>
            <person name="Tsui H.-C.T."/>
            <person name="Winkler M.E."/>
        </authorList>
    </citation>
    <scope>NUCLEOTIDE SEQUENCE</scope>
</reference>
<organism evidence="1">
    <name type="scientific">marine metagenome</name>
    <dbReference type="NCBI Taxonomy" id="408172"/>
    <lineage>
        <taxon>unclassified sequences</taxon>
        <taxon>metagenomes</taxon>
        <taxon>ecological metagenomes</taxon>
    </lineage>
</organism>
<accession>A0A382XDS6</accession>
<gene>
    <name evidence="1" type="ORF">METZ01_LOCUS422076</name>
</gene>
<evidence type="ECO:0000313" key="1">
    <source>
        <dbReference type="EMBL" id="SVD69222.1"/>
    </source>
</evidence>
<dbReference type="Gene3D" id="2.150.10.10">
    <property type="entry name" value="Serralysin-like metalloprotease, C-terminal"/>
    <property type="match status" value="1"/>
</dbReference>
<dbReference type="InterPro" id="IPR011049">
    <property type="entry name" value="Serralysin-like_metalloprot_C"/>
</dbReference>
<name>A0A382XDS6_9ZZZZ</name>